<evidence type="ECO:0000259" key="1">
    <source>
        <dbReference type="PROSITE" id="PS51296"/>
    </source>
</evidence>
<evidence type="ECO:0000313" key="2">
    <source>
        <dbReference type="EMBL" id="KAA0169985.1"/>
    </source>
</evidence>
<dbReference type="AlphaFoldDB" id="A0A5A8DWW2"/>
<name>A0A5A8DWW2_CAFRO</name>
<reference evidence="2 3" key="1">
    <citation type="submission" date="2019-07" db="EMBL/GenBank/DDBJ databases">
        <title>Genomes of Cafeteria roenbergensis.</title>
        <authorList>
            <person name="Fischer M.G."/>
            <person name="Hackl T."/>
            <person name="Roman M."/>
        </authorList>
    </citation>
    <scope>NUCLEOTIDE SEQUENCE [LARGE SCALE GENOMIC DNA]</scope>
    <source>
        <strain evidence="2 3">RCC970-E3</strain>
    </source>
</reference>
<gene>
    <name evidence="2" type="ORF">FNF28_01775</name>
</gene>
<dbReference type="InterPro" id="IPR017941">
    <property type="entry name" value="Rieske_2Fe-2S"/>
</dbReference>
<dbReference type="Proteomes" id="UP000324907">
    <property type="component" value="Unassembled WGS sequence"/>
</dbReference>
<comment type="caution">
    <text evidence="2">The sequence shown here is derived from an EMBL/GenBank/DDBJ whole genome shotgun (WGS) entry which is preliminary data.</text>
</comment>
<organism evidence="2 3">
    <name type="scientific">Cafeteria roenbergensis</name>
    <name type="common">Marine flagellate</name>
    <dbReference type="NCBI Taxonomy" id="33653"/>
    <lineage>
        <taxon>Eukaryota</taxon>
        <taxon>Sar</taxon>
        <taxon>Stramenopiles</taxon>
        <taxon>Bigyra</taxon>
        <taxon>Opalozoa</taxon>
        <taxon>Bicosoecida</taxon>
        <taxon>Cafeteriaceae</taxon>
        <taxon>Cafeteria</taxon>
    </lineage>
</organism>
<proteinExistence type="predicted"/>
<dbReference type="EMBL" id="VLTL01000017">
    <property type="protein sequence ID" value="KAA0169985.1"/>
    <property type="molecule type" value="Genomic_DNA"/>
</dbReference>
<dbReference type="GO" id="GO:0051537">
    <property type="term" value="F:2 iron, 2 sulfur cluster binding"/>
    <property type="evidence" value="ECO:0007669"/>
    <property type="project" value="InterPro"/>
</dbReference>
<accession>A0A5A8DWW2</accession>
<sequence>MRRWSRLRQRRVVHRAAAGRITAGAVACCHHGAAPARGATRDRCCRACRSGRAVTDGGLLASTSPAERC</sequence>
<dbReference type="PROSITE" id="PS51296">
    <property type="entry name" value="RIESKE"/>
    <property type="match status" value="1"/>
</dbReference>
<evidence type="ECO:0000313" key="3">
    <source>
        <dbReference type="Proteomes" id="UP000324907"/>
    </source>
</evidence>
<feature type="domain" description="Rieske" evidence="1">
    <location>
        <begin position="1"/>
        <end position="69"/>
    </location>
</feature>
<protein>
    <recommendedName>
        <fullName evidence="1">Rieske domain-containing protein</fullName>
    </recommendedName>
</protein>